<comment type="similarity">
    <text evidence="2">Belongs to the alkylbase DNA glycosidase AlkA family.</text>
</comment>
<dbReference type="InterPro" id="IPR011257">
    <property type="entry name" value="DNA_glycosylase"/>
</dbReference>
<comment type="caution">
    <text evidence="7">The sequence shown here is derived from an EMBL/GenBank/DDBJ whole genome shotgun (WGS) entry which is preliminary data.</text>
</comment>
<gene>
    <name evidence="7" type="ORF">EDD73_10626</name>
</gene>
<dbReference type="GO" id="GO:0008725">
    <property type="term" value="F:DNA-3-methyladenine glycosylase activity"/>
    <property type="evidence" value="ECO:0007669"/>
    <property type="project" value="TreeGrafter"/>
</dbReference>
<evidence type="ECO:0000313" key="7">
    <source>
        <dbReference type="EMBL" id="TCP65148.1"/>
    </source>
</evidence>
<dbReference type="GO" id="GO:0032131">
    <property type="term" value="F:alkylated DNA binding"/>
    <property type="evidence" value="ECO:0007669"/>
    <property type="project" value="TreeGrafter"/>
</dbReference>
<evidence type="ECO:0000256" key="1">
    <source>
        <dbReference type="ARBA" id="ARBA00000086"/>
    </source>
</evidence>
<dbReference type="AlphaFoldDB" id="A0A4R2RPZ4"/>
<evidence type="ECO:0000256" key="3">
    <source>
        <dbReference type="ARBA" id="ARBA00012000"/>
    </source>
</evidence>
<feature type="domain" description="HhH-GPD" evidence="6">
    <location>
        <begin position="138"/>
        <end position="303"/>
    </location>
</feature>
<dbReference type="SUPFAM" id="SSF48150">
    <property type="entry name" value="DNA-glycosylase"/>
    <property type="match status" value="1"/>
</dbReference>
<keyword evidence="8" id="KW-1185">Reference proteome</keyword>
<dbReference type="InterPro" id="IPR037046">
    <property type="entry name" value="AlkA_N_sf"/>
</dbReference>
<organism evidence="7 8">
    <name type="scientific">Heliophilum fasciatum</name>
    <dbReference type="NCBI Taxonomy" id="35700"/>
    <lineage>
        <taxon>Bacteria</taxon>
        <taxon>Bacillati</taxon>
        <taxon>Bacillota</taxon>
        <taxon>Clostridia</taxon>
        <taxon>Eubacteriales</taxon>
        <taxon>Heliobacteriaceae</taxon>
        <taxon>Heliophilum</taxon>
    </lineage>
</organism>
<dbReference type="Proteomes" id="UP000294813">
    <property type="component" value="Unassembled WGS sequence"/>
</dbReference>
<evidence type="ECO:0000256" key="4">
    <source>
        <dbReference type="ARBA" id="ARBA00022763"/>
    </source>
</evidence>
<dbReference type="Gene3D" id="3.30.310.20">
    <property type="entry name" value="DNA-3-methyladenine glycosylase AlkA, N-terminal domain"/>
    <property type="match status" value="1"/>
</dbReference>
<dbReference type="InterPro" id="IPR023170">
    <property type="entry name" value="HhH_base_excis_C"/>
</dbReference>
<evidence type="ECO:0000259" key="6">
    <source>
        <dbReference type="SMART" id="SM00478"/>
    </source>
</evidence>
<dbReference type="GO" id="GO:0006285">
    <property type="term" value="P:base-excision repair, AP site formation"/>
    <property type="evidence" value="ECO:0007669"/>
    <property type="project" value="TreeGrafter"/>
</dbReference>
<dbReference type="CDD" id="cd00056">
    <property type="entry name" value="ENDO3c"/>
    <property type="match status" value="1"/>
</dbReference>
<proteinExistence type="inferred from homology"/>
<protein>
    <recommendedName>
        <fullName evidence="3">DNA-3-methyladenine glycosylase II</fullName>
        <ecNumber evidence="3">3.2.2.21</ecNumber>
    </recommendedName>
</protein>
<keyword evidence="4" id="KW-0227">DNA damage</keyword>
<dbReference type="InterPro" id="IPR051912">
    <property type="entry name" value="Alkylbase_DNA_Glycosylase/TA"/>
</dbReference>
<dbReference type="GO" id="GO:0043916">
    <property type="term" value="F:DNA-7-methylguanine glycosylase activity"/>
    <property type="evidence" value="ECO:0007669"/>
    <property type="project" value="TreeGrafter"/>
</dbReference>
<dbReference type="Gene3D" id="1.10.1670.10">
    <property type="entry name" value="Helix-hairpin-Helix base-excision DNA repair enzymes (C-terminal)"/>
    <property type="match status" value="1"/>
</dbReference>
<dbReference type="FunFam" id="1.10.340.30:FF:000004">
    <property type="entry name" value="DNA-3-methyladenine glycosylase II"/>
    <property type="match status" value="1"/>
</dbReference>
<sequence length="305" mass="33649">MKIISNVTVDISTPPSFSFAEQLRFMALFPLECRYQIVEGALYQAIRGDTRPVVLQVTAPAAGTLRVSWVGHDGSVAATDAQAAAAHVKAWLDLDRDLRPFYELAAQDVVLKPAIAAYRGLHLVGIPDLFEALAWAIIGQQIHMTFAYRLKARLIQAFGEFIDDGERRHWLFPLPEKMASLSIDDLLPLQFSRQKAAYLIGVAQAIVDGQISKARLATAETPAAMKAQLLALKGIGPWTADYVLMICLRQPTAYPIGDVGLQNAVKKQLGLAAKPSPTELMRIAELWQGWEAYATFYLWRTGVES</sequence>
<evidence type="ECO:0000313" key="8">
    <source>
        <dbReference type="Proteomes" id="UP000294813"/>
    </source>
</evidence>
<keyword evidence="5" id="KW-0234">DNA repair</keyword>
<dbReference type="GO" id="GO:0032993">
    <property type="term" value="C:protein-DNA complex"/>
    <property type="evidence" value="ECO:0007669"/>
    <property type="project" value="TreeGrafter"/>
</dbReference>
<dbReference type="GO" id="GO:0005737">
    <property type="term" value="C:cytoplasm"/>
    <property type="evidence" value="ECO:0007669"/>
    <property type="project" value="TreeGrafter"/>
</dbReference>
<dbReference type="InterPro" id="IPR003265">
    <property type="entry name" value="HhH-GPD_domain"/>
</dbReference>
<evidence type="ECO:0000256" key="5">
    <source>
        <dbReference type="ARBA" id="ARBA00023204"/>
    </source>
</evidence>
<dbReference type="PANTHER" id="PTHR43003:SF12">
    <property type="entry name" value="DNA-3-METHYLADENINE GLYCOSYLASE"/>
    <property type="match status" value="1"/>
</dbReference>
<dbReference type="EC" id="3.2.2.21" evidence="3"/>
<dbReference type="Gene3D" id="1.10.340.30">
    <property type="entry name" value="Hypothetical protein, domain 2"/>
    <property type="match status" value="1"/>
</dbReference>
<dbReference type="GO" id="GO:0006307">
    <property type="term" value="P:DNA alkylation repair"/>
    <property type="evidence" value="ECO:0007669"/>
    <property type="project" value="TreeGrafter"/>
</dbReference>
<accession>A0A4R2RPZ4</accession>
<evidence type="ECO:0000256" key="2">
    <source>
        <dbReference type="ARBA" id="ARBA00010817"/>
    </source>
</evidence>
<name>A0A4R2RPZ4_9FIRM</name>
<dbReference type="SMART" id="SM00478">
    <property type="entry name" value="ENDO3c"/>
    <property type="match status" value="1"/>
</dbReference>
<dbReference type="Pfam" id="PF00730">
    <property type="entry name" value="HhH-GPD"/>
    <property type="match status" value="1"/>
</dbReference>
<dbReference type="RefSeq" id="WP_131918570.1">
    <property type="nucleotide sequence ID" value="NZ_JAOQNU010000006.1"/>
</dbReference>
<comment type="catalytic activity">
    <reaction evidence="1">
        <text>Hydrolysis of alkylated DNA, releasing 3-methyladenine, 3-methylguanine, 7-methylguanine and 7-methyladenine.</text>
        <dbReference type="EC" id="3.2.2.21"/>
    </reaction>
</comment>
<dbReference type="PANTHER" id="PTHR43003">
    <property type="entry name" value="DNA-3-METHYLADENINE GLYCOSYLASE"/>
    <property type="match status" value="1"/>
</dbReference>
<dbReference type="EMBL" id="SLXT01000006">
    <property type="protein sequence ID" value="TCP65148.1"/>
    <property type="molecule type" value="Genomic_DNA"/>
</dbReference>
<dbReference type="OrthoDB" id="9785929at2"/>
<reference evidence="7 8" key="1">
    <citation type="submission" date="2019-03" db="EMBL/GenBank/DDBJ databases">
        <title>Genomic Encyclopedia of Type Strains, Phase IV (KMG-IV): sequencing the most valuable type-strain genomes for metagenomic binning, comparative biology and taxonomic classification.</title>
        <authorList>
            <person name="Goeker M."/>
        </authorList>
    </citation>
    <scope>NUCLEOTIDE SEQUENCE [LARGE SCALE GENOMIC DNA]</scope>
    <source>
        <strain evidence="7 8">DSM 11170</strain>
    </source>
</reference>